<dbReference type="AlphaFoldDB" id="A0AB73YKA7"/>
<accession>A0AB73YKA7</accession>
<organism evidence="1 2">
    <name type="scientific">Mycobacterium tuberculosis</name>
    <dbReference type="NCBI Taxonomy" id="1773"/>
    <lineage>
        <taxon>Bacteria</taxon>
        <taxon>Bacillati</taxon>
        <taxon>Actinomycetota</taxon>
        <taxon>Actinomycetes</taxon>
        <taxon>Mycobacteriales</taxon>
        <taxon>Mycobacteriaceae</taxon>
        <taxon>Mycobacterium</taxon>
        <taxon>Mycobacterium tuberculosis complex</taxon>
    </lineage>
</organism>
<proteinExistence type="predicted"/>
<gene>
    <name evidence="1" type="ORF">DSJ38_07625</name>
</gene>
<sequence length="63" mass="6912">MPRLNLVQRVRVGAGFVAASARLAGAKSKPRVIVRLDSTNQLRLDSTNMRLDRSPTQHLLGVC</sequence>
<name>A0AB73YKA7_MYCTX</name>
<reference evidence="1 2" key="1">
    <citation type="journal article" date="2017" name="N. Engl. J. Med.">
        <title>Transmission of Extensively Drug-Resistant Tuberculosis in South Africa.</title>
        <authorList>
            <person name="Shah N.S."/>
            <person name="Auld S.C."/>
            <person name="Brust J.C."/>
            <person name="Mathema B."/>
            <person name="Ismail N."/>
            <person name="Moodley P."/>
            <person name="Mlisana K."/>
            <person name="Allana S."/>
            <person name="Campbell A."/>
            <person name="Mthiyane T."/>
            <person name="Morris N."/>
            <person name="Mpangase P."/>
            <person name="van der Meulen H."/>
            <person name="Omar S.V."/>
            <person name="Brown T.S."/>
            <person name="Narechania A."/>
            <person name="Shaskina E."/>
            <person name="Kapwata T."/>
            <person name="Kreiswirth B."/>
            <person name="Gandhi N.R."/>
        </authorList>
    </citation>
    <scope>NUCLEOTIDE SEQUENCE [LARGE SCALE GENOMIC DNA]</scope>
    <source>
        <strain evidence="1 2">32301_S10</strain>
    </source>
</reference>
<dbReference type="Proteomes" id="UP000256381">
    <property type="component" value="Unassembled WGS sequence"/>
</dbReference>
<evidence type="ECO:0000313" key="1">
    <source>
        <dbReference type="EMBL" id="REQ53693.1"/>
    </source>
</evidence>
<protein>
    <submittedName>
        <fullName evidence="1">Uncharacterized protein</fullName>
    </submittedName>
</protein>
<comment type="caution">
    <text evidence="1">The sequence shown here is derived from an EMBL/GenBank/DDBJ whole genome shotgun (WGS) entry which is preliminary data.</text>
</comment>
<dbReference type="EMBL" id="QTBD01000120">
    <property type="protein sequence ID" value="REQ53693.1"/>
    <property type="molecule type" value="Genomic_DNA"/>
</dbReference>
<evidence type="ECO:0000313" key="2">
    <source>
        <dbReference type="Proteomes" id="UP000256381"/>
    </source>
</evidence>